<organism evidence="2 3">
    <name type="scientific">Jaapia argillacea MUCL 33604</name>
    <dbReference type="NCBI Taxonomy" id="933084"/>
    <lineage>
        <taxon>Eukaryota</taxon>
        <taxon>Fungi</taxon>
        <taxon>Dikarya</taxon>
        <taxon>Basidiomycota</taxon>
        <taxon>Agaricomycotina</taxon>
        <taxon>Agaricomycetes</taxon>
        <taxon>Agaricomycetidae</taxon>
        <taxon>Jaapiales</taxon>
        <taxon>Jaapiaceae</taxon>
        <taxon>Jaapia</taxon>
    </lineage>
</organism>
<evidence type="ECO:0000313" key="3">
    <source>
        <dbReference type="Proteomes" id="UP000027265"/>
    </source>
</evidence>
<protein>
    <submittedName>
        <fullName evidence="2">Uncharacterized protein</fullName>
    </submittedName>
</protein>
<dbReference type="EMBL" id="KL197760">
    <property type="protein sequence ID" value="KDQ50406.1"/>
    <property type="molecule type" value="Genomic_DNA"/>
</dbReference>
<evidence type="ECO:0000256" key="1">
    <source>
        <dbReference type="SAM" id="MobiDB-lite"/>
    </source>
</evidence>
<dbReference type="HOGENOM" id="CLU_2038423_0_0_1"/>
<feature type="region of interest" description="Disordered" evidence="1">
    <location>
        <begin position="26"/>
        <end position="49"/>
    </location>
</feature>
<dbReference type="AlphaFoldDB" id="A0A067PIX3"/>
<proteinExistence type="predicted"/>
<sequence>MVEAMGAFRRLAYFLAGTELTSASDGCDVNAPPPHWQTDSSTSSASGAHYFPPMERRIELSVNVHCLGPGHRSSDTDSFASAVFFASDPTQSDFCHGPANEFVVLSAPKITECTPSIACSR</sequence>
<accession>A0A067PIX3</accession>
<reference evidence="3" key="1">
    <citation type="journal article" date="2014" name="Proc. Natl. Acad. Sci. U.S.A.">
        <title>Extensive sampling of basidiomycete genomes demonstrates inadequacy of the white-rot/brown-rot paradigm for wood decay fungi.</title>
        <authorList>
            <person name="Riley R."/>
            <person name="Salamov A.A."/>
            <person name="Brown D.W."/>
            <person name="Nagy L.G."/>
            <person name="Floudas D."/>
            <person name="Held B.W."/>
            <person name="Levasseur A."/>
            <person name="Lombard V."/>
            <person name="Morin E."/>
            <person name="Otillar R."/>
            <person name="Lindquist E.A."/>
            <person name="Sun H."/>
            <person name="LaButti K.M."/>
            <person name="Schmutz J."/>
            <person name="Jabbour D."/>
            <person name="Luo H."/>
            <person name="Baker S.E."/>
            <person name="Pisabarro A.G."/>
            <person name="Walton J.D."/>
            <person name="Blanchette R.A."/>
            <person name="Henrissat B."/>
            <person name="Martin F."/>
            <person name="Cullen D."/>
            <person name="Hibbett D.S."/>
            <person name="Grigoriev I.V."/>
        </authorList>
    </citation>
    <scope>NUCLEOTIDE SEQUENCE [LARGE SCALE GENOMIC DNA]</scope>
    <source>
        <strain evidence="3">MUCL 33604</strain>
    </source>
</reference>
<feature type="compositionally biased region" description="Polar residues" evidence="1">
    <location>
        <begin position="37"/>
        <end position="46"/>
    </location>
</feature>
<keyword evidence="3" id="KW-1185">Reference proteome</keyword>
<dbReference type="Proteomes" id="UP000027265">
    <property type="component" value="Unassembled WGS sequence"/>
</dbReference>
<gene>
    <name evidence="2" type="ORF">JAAARDRAFT_42054</name>
</gene>
<name>A0A067PIX3_9AGAM</name>
<dbReference type="InParanoid" id="A0A067PIX3"/>
<evidence type="ECO:0000313" key="2">
    <source>
        <dbReference type="EMBL" id="KDQ50406.1"/>
    </source>
</evidence>